<dbReference type="EMBL" id="BRXR01000001">
    <property type="protein sequence ID" value="GLC31773.1"/>
    <property type="molecule type" value="Genomic_DNA"/>
</dbReference>
<dbReference type="PANTHER" id="PTHR43591">
    <property type="entry name" value="METHYLTRANSFERASE"/>
    <property type="match status" value="1"/>
</dbReference>
<organism evidence="2 3">
    <name type="scientific">Clostridium omnivorum</name>
    <dbReference type="NCBI Taxonomy" id="1604902"/>
    <lineage>
        <taxon>Bacteria</taxon>
        <taxon>Bacillati</taxon>
        <taxon>Bacillota</taxon>
        <taxon>Clostridia</taxon>
        <taxon>Eubacteriales</taxon>
        <taxon>Clostridiaceae</taxon>
        <taxon>Clostridium</taxon>
    </lineage>
</organism>
<comment type="caution">
    <text evidence="2">The sequence shown here is derived from an EMBL/GenBank/DDBJ whole genome shotgun (WGS) entry which is preliminary data.</text>
</comment>
<dbReference type="SUPFAM" id="SSF53335">
    <property type="entry name" value="S-adenosyl-L-methionine-dependent methyltransferases"/>
    <property type="match status" value="1"/>
</dbReference>
<accession>A0ABQ5N932</accession>
<evidence type="ECO:0000313" key="3">
    <source>
        <dbReference type="Proteomes" id="UP001208567"/>
    </source>
</evidence>
<evidence type="ECO:0000259" key="1">
    <source>
        <dbReference type="Pfam" id="PF08241"/>
    </source>
</evidence>
<evidence type="ECO:0000313" key="2">
    <source>
        <dbReference type="EMBL" id="GLC31773.1"/>
    </source>
</evidence>
<protein>
    <recommendedName>
        <fullName evidence="1">Methyltransferase type 11 domain-containing protein</fullName>
    </recommendedName>
</protein>
<name>A0ABQ5N932_9CLOT</name>
<dbReference type="Proteomes" id="UP001208567">
    <property type="component" value="Unassembled WGS sequence"/>
</dbReference>
<sequence length="267" mass="31372">MGNQIDNHDFVKEQYKNDDNLNARINLHSFNINKIDWNTWFFEKMNIPENSSILELGCGNGLLWKKNEQAIKETLNITLSDFSEGMLQSAKQNLKNEKIKYQVIDIQDIPYENESFDIIIARHMLYHVPDIDKALSEVKRVLKRGGKFYVSTNGKEHMQELERLVKDYDKNIEYDLQKFPNKFGIENGEKFLKKYFSKVLLEEFNGQIVVDKLEPVVSYIMSSTNFRRKMLDEHKLDNFYKYIETEINKVGAFRINTKAGMFIASSP</sequence>
<gene>
    <name evidence="2" type="ORF">bsdE14_31830</name>
</gene>
<keyword evidence="3" id="KW-1185">Reference proteome</keyword>
<dbReference type="InterPro" id="IPR029063">
    <property type="entry name" value="SAM-dependent_MTases_sf"/>
</dbReference>
<proteinExistence type="predicted"/>
<dbReference type="Pfam" id="PF08241">
    <property type="entry name" value="Methyltransf_11"/>
    <property type="match status" value="1"/>
</dbReference>
<dbReference type="InterPro" id="IPR013216">
    <property type="entry name" value="Methyltransf_11"/>
</dbReference>
<feature type="domain" description="Methyltransferase type 11" evidence="1">
    <location>
        <begin position="54"/>
        <end position="150"/>
    </location>
</feature>
<reference evidence="2 3" key="1">
    <citation type="journal article" date="2024" name="Int. J. Syst. Evol. Microbiol.">
        <title>Clostridium omnivorum sp. nov., isolated from anoxic soil under the treatment of reductive soil disinfestation.</title>
        <authorList>
            <person name="Ueki A."/>
            <person name="Tonouchi A."/>
            <person name="Kaku N."/>
            <person name="Honma S."/>
            <person name="Ueki K."/>
        </authorList>
    </citation>
    <scope>NUCLEOTIDE SEQUENCE [LARGE SCALE GENOMIC DNA]</scope>
    <source>
        <strain evidence="2 3">E14</strain>
    </source>
</reference>
<dbReference type="Gene3D" id="3.40.50.150">
    <property type="entry name" value="Vaccinia Virus protein VP39"/>
    <property type="match status" value="1"/>
</dbReference>
<dbReference type="CDD" id="cd02440">
    <property type="entry name" value="AdoMet_MTases"/>
    <property type="match status" value="1"/>
</dbReference>
<dbReference type="RefSeq" id="WP_264851099.1">
    <property type="nucleotide sequence ID" value="NZ_BRXR01000001.1"/>
</dbReference>